<evidence type="ECO:0000313" key="7">
    <source>
        <dbReference type="EMBL" id="MEJ5864542.1"/>
    </source>
</evidence>
<comment type="pathway">
    <text evidence="1">Metabolic intermediate biosynthesis; prephenate biosynthesis; prephenate from chorismate: step 1/1.</text>
</comment>
<evidence type="ECO:0000256" key="3">
    <source>
        <dbReference type="ARBA" id="ARBA00022729"/>
    </source>
</evidence>
<dbReference type="InterPro" id="IPR051331">
    <property type="entry name" value="Chorismate_mutase-related"/>
</dbReference>
<keyword evidence="8" id="KW-1185">Reference proteome</keyword>
<reference evidence="7 8" key="1">
    <citation type="submission" date="2024-02" db="EMBL/GenBank/DDBJ databases">
        <title>Identification of pathogenicity and growth-promoting function of Pseudomonas putida variant.</title>
        <authorList>
            <person name="Sun J."/>
        </authorList>
    </citation>
    <scope>NUCLEOTIDE SEQUENCE [LARGE SCALE GENOMIC DNA]</scope>
    <source>
        <strain evidence="7 8">A03</strain>
    </source>
</reference>
<gene>
    <name evidence="7" type="primary">aroQ</name>
    <name evidence="7" type="ORF">V7S98_15050</name>
</gene>
<dbReference type="Proteomes" id="UP001380290">
    <property type="component" value="Unassembled WGS sequence"/>
</dbReference>
<evidence type="ECO:0000313" key="8">
    <source>
        <dbReference type="Proteomes" id="UP001380290"/>
    </source>
</evidence>
<sequence>MRLTHALPPFALTLALAGCTAASPTANQFAPLLDAIEQRLDLARSVAQHKWRNDLPVEAPERERQVLAKVRLEAADYGLSPARATAFFTDQMEANKLIQYALLDRWATLDPNALAAPRDLASELRPRLDKLQASLLFELAELDRKPMPDCTRNLADALAGRTDNELRHLALVRATGQLCLKQ</sequence>
<dbReference type="Gene3D" id="1.20.59.10">
    <property type="entry name" value="Chorismate mutase"/>
    <property type="match status" value="1"/>
</dbReference>
<keyword evidence="4 7" id="KW-0413">Isomerase</keyword>
<dbReference type="SUPFAM" id="SSF48600">
    <property type="entry name" value="Chorismate mutase II"/>
    <property type="match status" value="1"/>
</dbReference>
<dbReference type="PANTHER" id="PTHR38041">
    <property type="entry name" value="CHORISMATE MUTASE"/>
    <property type="match status" value="1"/>
</dbReference>
<dbReference type="InterPro" id="IPR008240">
    <property type="entry name" value="Chorismate_mutase_periplasmic"/>
</dbReference>
<dbReference type="Pfam" id="PF01817">
    <property type="entry name" value="CM_2"/>
    <property type="match status" value="1"/>
</dbReference>
<evidence type="ECO:0000259" key="6">
    <source>
        <dbReference type="PROSITE" id="PS51168"/>
    </source>
</evidence>
<dbReference type="PANTHER" id="PTHR38041:SF2">
    <property type="entry name" value="SECRETED CHORISMATE MUTASE"/>
    <property type="match status" value="1"/>
</dbReference>
<evidence type="ECO:0000256" key="5">
    <source>
        <dbReference type="SAM" id="SignalP"/>
    </source>
</evidence>
<name>A0ABU8QV42_9PSED</name>
<feature type="domain" description="Chorismate mutase" evidence="6">
    <location>
        <begin position="10"/>
        <end position="103"/>
    </location>
</feature>
<dbReference type="InterPro" id="IPR002701">
    <property type="entry name" value="CM_II_prokaryot"/>
</dbReference>
<dbReference type="EC" id="5.4.99.5" evidence="2"/>
<dbReference type="EMBL" id="JBBHLC010000042">
    <property type="protein sequence ID" value="MEJ5864542.1"/>
    <property type="molecule type" value="Genomic_DNA"/>
</dbReference>
<dbReference type="GO" id="GO:0004106">
    <property type="term" value="F:chorismate mutase activity"/>
    <property type="evidence" value="ECO:0007669"/>
    <property type="project" value="UniProtKB-EC"/>
</dbReference>
<dbReference type="PROSITE" id="PS51168">
    <property type="entry name" value="CHORISMATE_MUT_2"/>
    <property type="match status" value="1"/>
</dbReference>
<dbReference type="NCBIfam" id="TIGR01806">
    <property type="entry name" value="CM_mono2"/>
    <property type="match status" value="1"/>
</dbReference>
<organism evidence="7 8">
    <name type="scientific">Pseudomonas farsensis</name>
    <dbReference type="NCBI Taxonomy" id="2745492"/>
    <lineage>
        <taxon>Bacteria</taxon>
        <taxon>Pseudomonadati</taxon>
        <taxon>Pseudomonadota</taxon>
        <taxon>Gammaproteobacteria</taxon>
        <taxon>Pseudomonadales</taxon>
        <taxon>Pseudomonadaceae</taxon>
        <taxon>Pseudomonas</taxon>
    </lineage>
</organism>
<accession>A0ABU8QV42</accession>
<feature type="chain" id="PRO_5047377854" description="chorismate mutase" evidence="5">
    <location>
        <begin position="22"/>
        <end position="182"/>
    </location>
</feature>
<feature type="signal peptide" evidence="5">
    <location>
        <begin position="1"/>
        <end position="21"/>
    </location>
</feature>
<proteinExistence type="predicted"/>
<evidence type="ECO:0000256" key="4">
    <source>
        <dbReference type="ARBA" id="ARBA00023235"/>
    </source>
</evidence>
<dbReference type="InterPro" id="IPR036263">
    <property type="entry name" value="Chorismate_II_sf"/>
</dbReference>
<protein>
    <recommendedName>
        <fullName evidence="2">chorismate mutase</fullName>
        <ecNumber evidence="2">5.4.99.5</ecNumber>
    </recommendedName>
</protein>
<comment type="caution">
    <text evidence="7">The sequence shown here is derived from an EMBL/GenBank/DDBJ whole genome shotgun (WGS) entry which is preliminary data.</text>
</comment>
<dbReference type="PROSITE" id="PS51257">
    <property type="entry name" value="PROKAR_LIPOPROTEIN"/>
    <property type="match status" value="1"/>
</dbReference>
<evidence type="ECO:0000256" key="2">
    <source>
        <dbReference type="ARBA" id="ARBA00012404"/>
    </source>
</evidence>
<evidence type="ECO:0000256" key="1">
    <source>
        <dbReference type="ARBA" id="ARBA00004817"/>
    </source>
</evidence>
<dbReference type="SMART" id="SM00830">
    <property type="entry name" value="CM_2"/>
    <property type="match status" value="1"/>
</dbReference>
<dbReference type="RefSeq" id="WP_339599756.1">
    <property type="nucleotide sequence ID" value="NZ_JBBHLC010000042.1"/>
</dbReference>
<dbReference type="InterPro" id="IPR036979">
    <property type="entry name" value="CM_dom_sf"/>
</dbReference>
<keyword evidence="3 5" id="KW-0732">Signal</keyword>